<dbReference type="Pfam" id="PF22244">
    <property type="entry name" value="GCE_fung"/>
    <property type="match status" value="1"/>
</dbReference>
<dbReference type="AlphaFoldDB" id="A0A6C0G168"/>
<evidence type="ECO:0000259" key="4">
    <source>
        <dbReference type="Pfam" id="PF22244"/>
    </source>
</evidence>
<evidence type="ECO:0000256" key="1">
    <source>
        <dbReference type="ARBA" id="ARBA00022487"/>
    </source>
</evidence>
<evidence type="ECO:0000256" key="2">
    <source>
        <dbReference type="ARBA" id="ARBA00022729"/>
    </source>
</evidence>
<keyword evidence="6" id="KW-1185">Reference proteome</keyword>
<dbReference type="InterPro" id="IPR029058">
    <property type="entry name" value="AB_hydrolase_fold"/>
</dbReference>
<keyword evidence="1" id="KW-0719">Serine esterase</keyword>
<dbReference type="Gene3D" id="3.40.50.1820">
    <property type="entry name" value="alpha/beta hydrolase"/>
    <property type="match status" value="1"/>
</dbReference>
<dbReference type="Proteomes" id="UP000476064">
    <property type="component" value="Chromosome"/>
</dbReference>
<sequence>MMDERKLPDMLLALSGERIKTAGQWRQTRRQEILDLFREHVYGWESAGRPEIMEFDTKVTPAMMGGSAVRKQVDIRFEGPGGAGSIRMLLFLPSTCSKPCPAFLLLNNRGSQVMDPERDAIAPFWPAERMIARGYAAAVLDVEDADPDFHDGFRNGVHGIFDRLDGERPANAWGTIAAWAWAGSRAMDYLETDPDIDASRVAVVGHSRGGKAALWAGALDERFAFVVSNDSGCTGAAIARGKQGETIRNINDQFPHWFNGNYKTYNDREEHLPVDQHMLLALIAPRPLYVASASKDEWADPRSEFLSLLHAADAYRLFGCEALAGIGFPNPEEPLASERTGYHVRTGEHDLKEYDWDRFMDFADRHAFKRH</sequence>
<dbReference type="GO" id="GO:0052689">
    <property type="term" value="F:carboxylic ester hydrolase activity"/>
    <property type="evidence" value="ECO:0007669"/>
    <property type="project" value="UniProtKB-KW"/>
</dbReference>
<dbReference type="PANTHER" id="PTHR22946">
    <property type="entry name" value="DIENELACTONE HYDROLASE DOMAIN-CONTAINING PROTEIN-RELATED"/>
    <property type="match status" value="1"/>
</dbReference>
<accession>A0A6C0G168</accession>
<evidence type="ECO:0000256" key="3">
    <source>
        <dbReference type="ARBA" id="ARBA00022801"/>
    </source>
</evidence>
<dbReference type="PANTHER" id="PTHR22946:SF9">
    <property type="entry name" value="POLYKETIDE TRANSFERASE AF380"/>
    <property type="match status" value="1"/>
</dbReference>
<reference evidence="5 6" key="1">
    <citation type="submission" date="2020-01" db="EMBL/GenBank/DDBJ databases">
        <title>Paenibacillus sp. nov., isolated from tomato rhizosphere.</title>
        <authorList>
            <person name="Weon H.-Y."/>
            <person name="Lee S.A."/>
        </authorList>
    </citation>
    <scope>NUCLEOTIDE SEQUENCE [LARGE SCALE GENOMIC DNA]</scope>
    <source>
        <strain evidence="5 6">12200R-189</strain>
    </source>
</reference>
<proteinExistence type="predicted"/>
<feature type="domain" description="4-O-methyl-glucuronoyl methylesterase-like" evidence="4">
    <location>
        <begin position="171"/>
        <end position="319"/>
    </location>
</feature>
<evidence type="ECO:0000313" key="5">
    <source>
        <dbReference type="EMBL" id="QHT60959.1"/>
    </source>
</evidence>
<gene>
    <name evidence="5" type="ORF">GXP70_14050</name>
</gene>
<dbReference type="SUPFAM" id="SSF53474">
    <property type="entry name" value="alpha/beta-Hydrolases"/>
    <property type="match status" value="1"/>
</dbReference>
<organism evidence="5 6">
    <name type="scientific">Paenibacillus lycopersici</name>
    <dbReference type="NCBI Taxonomy" id="2704462"/>
    <lineage>
        <taxon>Bacteria</taxon>
        <taxon>Bacillati</taxon>
        <taxon>Bacillota</taxon>
        <taxon>Bacilli</taxon>
        <taxon>Bacillales</taxon>
        <taxon>Paenibacillaceae</taxon>
        <taxon>Paenibacillus</taxon>
    </lineage>
</organism>
<evidence type="ECO:0000313" key="6">
    <source>
        <dbReference type="Proteomes" id="UP000476064"/>
    </source>
</evidence>
<name>A0A6C0G168_9BACL</name>
<keyword evidence="2" id="KW-0732">Signal</keyword>
<dbReference type="RefSeq" id="WP_162357398.1">
    <property type="nucleotide sequence ID" value="NZ_CP048209.1"/>
</dbReference>
<keyword evidence="3" id="KW-0378">Hydrolase</keyword>
<protein>
    <submittedName>
        <fullName evidence="5">Acetylxylan esterase</fullName>
    </submittedName>
</protein>
<dbReference type="KEGG" id="plyc:GXP70_14050"/>
<dbReference type="EMBL" id="CP048209">
    <property type="protein sequence ID" value="QHT60959.1"/>
    <property type="molecule type" value="Genomic_DNA"/>
</dbReference>
<dbReference type="InterPro" id="IPR050261">
    <property type="entry name" value="FrsA_esterase"/>
</dbReference>
<dbReference type="InterPro" id="IPR054579">
    <property type="entry name" value="GCE-like_dom"/>
</dbReference>